<dbReference type="PANTHER" id="PTHR31790">
    <property type="entry name" value="OS02G0783600 PROTEIN"/>
    <property type="match status" value="1"/>
</dbReference>
<dbReference type="OrthoDB" id="1867629at2759"/>
<name>A0A5C7I7A6_9ROSI</name>
<dbReference type="Proteomes" id="UP000323000">
    <property type="component" value="Chromosome 4"/>
</dbReference>
<feature type="domain" description="F-box associated beta-propeller type 1" evidence="1">
    <location>
        <begin position="34"/>
        <end position="119"/>
    </location>
</feature>
<protein>
    <recommendedName>
        <fullName evidence="1">F-box associated beta-propeller type 1 domain-containing protein</fullName>
    </recommendedName>
</protein>
<dbReference type="InterPro" id="IPR017451">
    <property type="entry name" value="F-box-assoc_interact_dom"/>
</dbReference>
<accession>A0A5C7I7A6</accession>
<dbReference type="Pfam" id="PF07734">
    <property type="entry name" value="FBA_1"/>
    <property type="match status" value="1"/>
</dbReference>
<evidence type="ECO:0000313" key="2">
    <source>
        <dbReference type="EMBL" id="TXG64928.1"/>
    </source>
</evidence>
<keyword evidence="3" id="KW-1185">Reference proteome</keyword>
<evidence type="ECO:0000313" key="3">
    <source>
        <dbReference type="Proteomes" id="UP000323000"/>
    </source>
</evidence>
<sequence length="225" mass="26181">MESDKDSSSRTFTCLHGFGYVESMDDYKFRAVHWEYGIPLNGAIHWVADYYDGEHSFPQIVAFDLVEEKFKTFPLLDQVFRKLKRFTVLRDHLCIINQREDKFWIMEEYGAKESWTRISIPNGCSWKVSGYLSMKEDKCIPFSGELGKRKKAGPANNMDMRYVLASQLRARRYRGKIGTKDGKMRYEAKMGALNFDGYGEYRRVPDDLSYGYGVDIDGVTFDLQV</sequence>
<dbReference type="InterPro" id="IPR052361">
    <property type="entry name" value="F-box_domain"/>
</dbReference>
<comment type="caution">
    <text evidence="2">The sequence shown here is derived from an EMBL/GenBank/DDBJ whole genome shotgun (WGS) entry which is preliminary data.</text>
</comment>
<dbReference type="NCBIfam" id="TIGR01640">
    <property type="entry name" value="F_box_assoc_1"/>
    <property type="match status" value="1"/>
</dbReference>
<evidence type="ECO:0000259" key="1">
    <source>
        <dbReference type="Pfam" id="PF07734"/>
    </source>
</evidence>
<dbReference type="EMBL" id="VAHF01000004">
    <property type="protein sequence ID" value="TXG64928.1"/>
    <property type="molecule type" value="Genomic_DNA"/>
</dbReference>
<dbReference type="AlphaFoldDB" id="A0A5C7I7A6"/>
<reference evidence="3" key="1">
    <citation type="journal article" date="2019" name="Gigascience">
        <title>De novo genome assembly of the endangered Acer yangbiense, a plant species with extremely small populations endemic to Yunnan Province, China.</title>
        <authorList>
            <person name="Yang J."/>
            <person name="Wariss H.M."/>
            <person name="Tao L."/>
            <person name="Zhang R."/>
            <person name="Yun Q."/>
            <person name="Hollingsworth P."/>
            <person name="Dao Z."/>
            <person name="Luo G."/>
            <person name="Guo H."/>
            <person name="Ma Y."/>
            <person name="Sun W."/>
        </authorList>
    </citation>
    <scope>NUCLEOTIDE SEQUENCE [LARGE SCALE GENOMIC DNA]</scope>
    <source>
        <strain evidence="3">cv. Malutang</strain>
    </source>
</reference>
<gene>
    <name evidence="2" type="ORF">EZV62_011922</name>
</gene>
<proteinExistence type="predicted"/>
<organism evidence="2 3">
    <name type="scientific">Acer yangbiense</name>
    <dbReference type="NCBI Taxonomy" id="1000413"/>
    <lineage>
        <taxon>Eukaryota</taxon>
        <taxon>Viridiplantae</taxon>
        <taxon>Streptophyta</taxon>
        <taxon>Embryophyta</taxon>
        <taxon>Tracheophyta</taxon>
        <taxon>Spermatophyta</taxon>
        <taxon>Magnoliopsida</taxon>
        <taxon>eudicotyledons</taxon>
        <taxon>Gunneridae</taxon>
        <taxon>Pentapetalae</taxon>
        <taxon>rosids</taxon>
        <taxon>malvids</taxon>
        <taxon>Sapindales</taxon>
        <taxon>Sapindaceae</taxon>
        <taxon>Hippocastanoideae</taxon>
        <taxon>Acereae</taxon>
        <taxon>Acer</taxon>
    </lineage>
</organism>
<dbReference type="InterPro" id="IPR006527">
    <property type="entry name" value="F-box-assoc_dom_typ1"/>
</dbReference>
<dbReference type="PANTHER" id="PTHR31790:SF526">
    <property type="entry name" value="OS12G0618150 PROTEIN"/>
    <property type="match status" value="1"/>
</dbReference>